<dbReference type="Gene3D" id="1.25.10.10">
    <property type="entry name" value="Leucine-rich Repeat Variant"/>
    <property type="match status" value="1"/>
</dbReference>
<sequence>MGNQRPVKKKGPKNAGVGVDFKRVKHKVGKKLPKARNETNTDFTSKSINLPSQAVKEDRSGVAVNYQNLTLKELLNQTSHHNDKSRKHSLVGLADLFGRHPEHVRLHAAQVLATLAERIVDGDPGVRSELRRLLNEAVLPVLGADTLRPFMPMFMAHVCGAMTHLSLDVRQDALLFLDILMDHVPRLVVDGYLAPCLAHFCDLFSASHRSRSIRAQSLAALTKLLTSLSSFLRRAFPGGGAGEDGADAAGAGPGPSSARQAALQAAAAAAGPLGADRTRWPARSGAELMAGLEGMFRAAAAATRAGRGKKGSKLGATDGVDKNRGKKGRGSVSTSEAFMSTADAAAATNAGKSIAAAAAALAAVAAPSSAAAAAGMDLAAPSGAAAAAGGVLGAGTTMAAALVAASDARASALRLVSLLMDCWLECTPGQLATAPEAEQAAAVLMVLSATNTLMDKLLLPPAAASGGSAEAQLRLQLLQHLHDLVAKRVTGCFPTTSPPVKPAAMVADTLVRINLQTAELLCRFLPLLAHQPPQQQHGADAMASGPLQWVPSLVGFYVSVLEDGVLLPATAGTLSEAPAAATAGLSGGASEAVLASVAAAVQNLDAASAQRLMGAVASFASRQTARSTARVASTRMQHGLLRAALAGRLYLEDGVVAGWLAPLPKLLWEVGGNAPDASTAALQLIMDAARFAAPGSSIAQYLASTLQPQLAPLFAAQLPPKAAKAAIAKHKAAAGAAAGPAAAVAAGGALAEEQVMVLLPGVVGKLPDHVACQAVNLLYHTGALGAPLLKPLAAVLSCAALPRGLALRLLDVVLSRLRDAPDPALAASWLLSLLFGPQHGLAVLTPDGADLTADWARQRATLDAAVMGMGRLGGAGPLLQLLLPQVAALPLEELGGLGAPAARVQRYSLVSLAGAAVADAAGAGSAGAAALPKQLAARLPAVAALCGLELAAQASAEVGEEGALSGVFGGGAATGSNAVAAAAAVAACGPVLQLLQEQPGMALPLLQKLSEVVEGGVQAAGKVGAETGAGAAVGRLQLHLVALAALRLAQASVKLQPVRTTYVAAKAAAQREALVAAVAQLTSAVKSLPASGAASERAAACVIESQRLSQTMADLYASS</sequence>
<feature type="domain" description="TEX10-like TPR repeats" evidence="7">
    <location>
        <begin position="655"/>
        <end position="818"/>
    </location>
</feature>
<evidence type="ECO:0000256" key="4">
    <source>
        <dbReference type="ARBA" id="ARBA00023242"/>
    </source>
</evidence>
<dbReference type="InterPro" id="IPR024679">
    <property type="entry name" value="Ipi1_N"/>
</dbReference>
<dbReference type="AlphaFoldDB" id="A0A2K3DAK6"/>
<comment type="subcellular location">
    <subcellularLocation>
        <location evidence="1">Nucleus</location>
        <location evidence="1">Nucleolus</location>
    </subcellularLocation>
    <subcellularLocation>
        <location evidence="2">Nucleus</location>
        <location evidence="2">Nucleoplasm</location>
    </subcellularLocation>
</comment>
<dbReference type="InterPro" id="IPR057949">
    <property type="entry name" value="TPR_TEX10"/>
</dbReference>
<dbReference type="GeneID" id="5715976"/>
<dbReference type="Gramene" id="PNW77566">
    <property type="protein sequence ID" value="PNW77566"/>
    <property type="gene ID" value="CHLRE_10g442250v5"/>
</dbReference>
<dbReference type="InterPro" id="IPR011989">
    <property type="entry name" value="ARM-like"/>
</dbReference>
<dbReference type="Proteomes" id="UP000006906">
    <property type="component" value="Chromosome 10"/>
</dbReference>
<feature type="compositionally biased region" description="Basic residues" evidence="5">
    <location>
        <begin position="1"/>
        <end position="12"/>
    </location>
</feature>
<evidence type="ECO:0000313" key="8">
    <source>
        <dbReference type="EMBL" id="PNW77566.1"/>
    </source>
</evidence>
<evidence type="ECO:0000256" key="2">
    <source>
        <dbReference type="ARBA" id="ARBA00004642"/>
    </source>
</evidence>
<reference evidence="8 9" key="1">
    <citation type="journal article" date="2007" name="Science">
        <title>The Chlamydomonas genome reveals the evolution of key animal and plant functions.</title>
        <authorList>
            <person name="Merchant S.S."/>
            <person name="Prochnik S.E."/>
            <person name="Vallon O."/>
            <person name="Harris E.H."/>
            <person name="Karpowicz S.J."/>
            <person name="Witman G.B."/>
            <person name="Terry A."/>
            <person name="Salamov A."/>
            <person name="Fritz-Laylin L.K."/>
            <person name="Marechal-Drouard L."/>
            <person name="Marshall W.F."/>
            <person name="Qu L.H."/>
            <person name="Nelson D.R."/>
            <person name="Sanderfoot A.A."/>
            <person name="Spalding M.H."/>
            <person name="Kapitonov V.V."/>
            <person name="Ren Q."/>
            <person name="Ferris P."/>
            <person name="Lindquist E."/>
            <person name="Shapiro H."/>
            <person name="Lucas S.M."/>
            <person name="Grimwood J."/>
            <person name="Schmutz J."/>
            <person name="Cardol P."/>
            <person name="Cerutti H."/>
            <person name="Chanfreau G."/>
            <person name="Chen C.L."/>
            <person name="Cognat V."/>
            <person name="Croft M.T."/>
            <person name="Dent R."/>
            <person name="Dutcher S."/>
            <person name="Fernandez E."/>
            <person name="Fukuzawa H."/>
            <person name="Gonzalez-Ballester D."/>
            <person name="Gonzalez-Halphen D."/>
            <person name="Hallmann A."/>
            <person name="Hanikenne M."/>
            <person name="Hippler M."/>
            <person name="Inwood W."/>
            <person name="Jabbari K."/>
            <person name="Kalanon M."/>
            <person name="Kuras R."/>
            <person name="Lefebvre P.A."/>
            <person name="Lemaire S.D."/>
            <person name="Lobanov A.V."/>
            <person name="Lohr M."/>
            <person name="Manuell A."/>
            <person name="Meier I."/>
            <person name="Mets L."/>
            <person name="Mittag M."/>
            <person name="Mittelmeier T."/>
            <person name="Moroney J.V."/>
            <person name="Moseley J."/>
            <person name="Napoli C."/>
            <person name="Nedelcu A.M."/>
            <person name="Niyogi K."/>
            <person name="Novoselov S.V."/>
            <person name="Paulsen I.T."/>
            <person name="Pazour G."/>
            <person name="Purton S."/>
            <person name="Ral J.P."/>
            <person name="Riano-Pachon D.M."/>
            <person name="Riekhof W."/>
            <person name="Rymarquis L."/>
            <person name="Schroda M."/>
            <person name="Stern D."/>
            <person name="Umen J."/>
            <person name="Willows R."/>
            <person name="Wilson N."/>
            <person name="Zimmer S.L."/>
            <person name="Allmer J."/>
            <person name="Balk J."/>
            <person name="Bisova K."/>
            <person name="Chen C.J."/>
            <person name="Elias M."/>
            <person name="Gendler K."/>
            <person name="Hauser C."/>
            <person name="Lamb M.R."/>
            <person name="Ledford H."/>
            <person name="Long J.C."/>
            <person name="Minagawa J."/>
            <person name="Page M.D."/>
            <person name="Pan J."/>
            <person name="Pootakham W."/>
            <person name="Roje S."/>
            <person name="Rose A."/>
            <person name="Stahlberg E."/>
            <person name="Terauchi A.M."/>
            <person name="Yang P."/>
            <person name="Ball S."/>
            <person name="Bowler C."/>
            <person name="Dieckmann C.L."/>
            <person name="Gladyshev V.N."/>
            <person name="Green P."/>
            <person name="Jorgensen R."/>
            <person name="Mayfield S."/>
            <person name="Mueller-Roeber B."/>
            <person name="Rajamani S."/>
            <person name="Sayre R.T."/>
            <person name="Brokstein P."/>
            <person name="Dubchak I."/>
            <person name="Goodstein D."/>
            <person name="Hornick L."/>
            <person name="Huang Y.W."/>
            <person name="Jhaveri J."/>
            <person name="Luo Y."/>
            <person name="Martinez D."/>
            <person name="Ngau W.C."/>
            <person name="Otillar B."/>
            <person name="Poliakov A."/>
            <person name="Porter A."/>
            <person name="Szajkowski L."/>
            <person name="Werner G."/>
            <person name="Zhou K."/>
            <person name="Grigoriev I.V."/>
            <person name="Rokhsar D.S."/>
            <person name="Grossman A.R."/>
        </authorList>
    </citation>
    <scope>NUCLEOTIDE SEQUENCE [LARGE SCALE GENOMIC DNA]</scope>
    <source>
        <strain evidence="9">CC-503</strain>
    </source>
</reference>
<dbReference type="OrthoDB" id="361362at2759"/>
<dbReference type="Pfam" id="PF12333">
    <property type="entry name" value="Ipi1_N"/>
    <property type="match status" value="1"/>
</dbReference>
<comment type="similarity">
    <text evidence="3">Belongs to the IPI1/TEX10 family.</text>
</comment>
<dbReference type="OMA" id="MFAWFIL"/>
<feature type="region of interest" description="Disordered" evidence="5">
    <location>
        <begin position="1"/>
        <end position="20"/>
    </location>
</feature>
<keyword evidence="9" id="KW-1185">Reference proteome</keyword>
<keyword evidence="4" id="KW-0539">Nucleus</keyword>
<evidence type="ECO:0000256" key="3">
    <source>
        <dbReference type="ARBA" id="ARBA00006427"/>
    </source>
</evidence>
<feature type="domain" description="Pre-rRNA-processing protein Ipi1 N-terminal" evidence="6">
    <location>
        <begin position="146"/>
        <end position="215"/>
    </location>
</feature>
<accession>A0A2K3DAK6</accession>
<dbReference type="PANTHER" id="PTHR16056:SF2">
    <property type="entry name" value="TESTIS-EXPRESSED PROTEIN 10"/>
    <property type="match status" value="1"/>
</dbReference>
<evidence type="ECO:0000259" key="7">
    <source>
        <dbReference type="Pfam" id="PF25781"/>
    </source>
</evidence>
<dbReference type="GO" id="GO:0005634">
    <property type="term" value="C:nucleus"/>
    <property type="evidence" value="ECO:0000318"/>
    <property type="project" value="GO_Central"/>
</dbReference>
<evidence type="ECO:0000256" key="5">
    <source>
        <dbReference type="SAM" id="MobiDB-lite"/>
    </source>
</evidence>
<dbReference type="PaxDb" id="3055-EDP05780"/>
<dbReference type="KEGG" id="cre:CHLRE_10g442250v5"/>
<dbReference type="Pfam" id="PF25781">
    <property type="entry name" value="TPR_TEX10"/>
    <property type="match status" value="1"/>
</dbReference>
<evidence type="ECO:0000256" key="1">
    <source>
        <dbReference type="ARBA" id="ARBA00004604"/>
    </source>
</evidence>
<feature type="region of interest" description="Disordered" evidence="5">
    <location>
        <begin position="303"/>
        <end position="332"/>
    </location>
</feature>
<name>A0A2K3DAK6_CHLRE</name>
<dbReference type="InterPro" id="IPR016024">
    <property type="entry name" value="ARM-type_fold"/>
</dbReference>
<dbReference type="EMBL" id="CM008971">
    <property type="protein sequence ID" value="PNW77566.1"/>
    <property type="molecule type" value="Genomic_DNA"/>
</dbReference>
<gene>
    <name evidence="8" type="ORF">CHLRE_10g442250v5</name>
</gene>
<dbReference type="STRING" id="3055.A0A2K3DAK6"/>
<evidence type="ECO:0000313" key="9">
    <source>
        <dbReference type="Proteomes" id="UP000006906"/>
    </source>
</evidence>
<protein>
    <submittedName>
        <fullName evidence="8">Uncharacterized protein</fullName>
    </submittedName>
</protein>
<dbReference type="PANTHER" id="PTHR16056">
    <property type="entry name" value="REGULATOR OF MICROTUBULE DYNAMICS PROTEIN"/>
    <property type="match status" value="1"/>
</dbReference>
<dbReference type="ExpressionAtlas" id="A0A2K3DAK6">
    <property type="expression patterns" value="baseline"/>
</dbReference>
<proteinExistence type="inferred from homology"/>
<dbReference type="SUPFAM" id="SSF48371">
    <property type="entry name" value="ARM repeat"/>
    <property type="match status" value="1"/>
</dbReference>
<evidence type="ECO:0000259" key="6">
    <source>
        <dbReference type="Pfam" id="PF12333"/>
    </source>
</evidence>
<dbReference type="InParanoid" id="A0A2K3DAK6"/>
<dbReference type="RefSeq" id="XP_042920210.1">
    <property type="nucleotide sequence ID" value="XM_043066813.1"/>
</dbReference>
<organism evidence="8 9">
    <name type="scientific">Chlamydomonas reinhardtii</name>
    <name type="common">Chlamydomonas smithii</name>
    <dbReference type="NCBI Taxonomy" id="3055"/>
    <lineage>
        <taxon>Eukaryota</taxon>
        <taxon>Viridiplantae</taxon>
        <taxon>Chlorophyta</taxon>
        <taxon>core chlorophytes</taxon>
        <taxon>Chlorophyceae</taxon>
        <taxon>CS clade</taxon>
        <taxon>Chlamydomonadales</taxon>
        <taxon>Chlamydomonadaceae</taxon>
        <taxon>Chlamydomonas</taxon>
    </lineage>
</organism>